<evidence type="ECO:0000256" key="1">
    <source>
        <dbReference type="ARBA" id="ARBA00001947"/>
    </source>
</evidence>
<keyword evidence="11" id="KW-0482">Metalloprotease</keyword>
<dbReference type="AlphaFoldDB" id="A0A0M9ABI8"/>
<keyword evidence="14" id="KW-0449">Lipoprotein</keyword>
<dbReference type="Gene3D" id="1.25.50.20">
    <property type="match status" value="1"/>
</dbReference>
<keyword evidence="10" id="KW-0862">Zinc</keyword>
<keyword evidence="7" id="KW-0479">Metal-binding</keyword>
<evidence type="ECO:0000256" key="5">
    <source>
        <dbReference type="ARBA" id="ARBA00022622"/>
    </source>
</evidence>
<dbReference type="PANTHER" id="PTHR11533:SF294">
    <property type="entry name" value="THYROTROPIN-RELEASING HORMONE-DEGRADING ECTOENZYME"/>
    <property type="match status" value="1"/>
</dbReference>
<dbReference type="GO" id="GO:0098552">
    <property type="term" value="C:side of membrane"/>
    <property type="evidence" value="ECO:0007669"/>
    <property type="project" value="UniProtKB-KW"/>
</dbReference>
<evidence type="ECO:0000256" key="10">
    <source>
        <dbReference type="ARBA" id="ARBA00022833"/>
    </source>
</evidence>
<dbReference type="GO" id="GO:0005615">
    <property type="term" value="C:extracellular space"/>
    <property type="evidence" value="ECO:0007669"/>
    <property type="project" value="TreeGrafter"/>
</dbReference>
<keyword evidence="8" id="KW-0732">Signal</keyword>
<dbReference type="Gene3D" id="2.60.40.1910">
    <property type="match status" value="1"/>
</dbReference>
<evidence type="ECO:0000256" key="11">
    <source>
        <dbReference type="ARBA" id="ARBA00023049"/>
    </source>
</evidence>
<dbReference type="InterPro" id="IPR027268">
    <property type="entry name" value="Peptidase_M4/M1_CTD_sf"/>
</dbReference>
<keyword evidence="13" id="KW-0325">Glycoprotein</keyword>
<dbReference type="GO" id="GO:0008270">
    <property type="term" value="F:zinc ion binding"/>
    <property type="evidence" value="ECO:0007669"/>
    <property type="project" value="InterPro"/>
</dbReference>
<keyword evidence="4" id="KW-1003">Cell membrane</keyword>
<evidence type="ECO:0000256" key="14">
    <source>
        <dbReference type="ARBA" id="ARBA00023288"/>
    </source>
</evidence>
<dbReference type="SUPFAM" id="SSF55486">
    <property type="entry name" value="Metalloproteases ('zincins'), catalytic domain"/>
    <property type="match status" value="1"/>
</dbReference>
<dbReference type="STRING" id="166423.A0A0M9ABI8"/>
<dbReference type="InterPro" id="IPR042097">
    <property type="entry name" value="Aminopeptidase_N-like_N_sf"/>
</dbReference>
<dbReference type="GO" id="GO:0008237">
    <property type="term" value="F:metallopeptidase activity"/>
    <property type="evidence" value="ECO:0007669"/>
    <property type="project" value="UniProtKB-KW"/>
</dbReference>
<keyword evidence="20" id="KW-1185">Reference proteome</keyword>
<feature type="transmembrane region" description="Helical" evidence="15">
    <location>
        <begin position="58"/>
        <end position="79"/>
    </location>
</feature>
<evidence type="ECO:0000256" key="12">
    <source>
        <dbReference type="ARBA" id="ARBA00023136"/>
    </source>
</evidence>
<dbReference type="GO" id="GO:0006508">
    <property type="term" value="P:proteolysis"/>
    <property type="evidence" value="ECO:0007669"/>
    <property type="project" value="UniProtKB-KW"/>
</dbReference>
<feature type="domain" description="Peptidase M1 membrane alanine aminopeptidase" evidence="16">
    <location>
        <begin position="438"/>
        <end position="617"/>
    </location>
</feature>
<sequence>MSFLSLQSGSCGSSFYSSSLNLKTQCMPQFSGGPVEFMTCDDIECKRTDGWFLSYTKIAGIIVVFIIGVVAAGFLGWYINSLPKKKDYEALDLLNDEIDNTDDLGENTVSPFVHPLKYRLELTPIIVDINLSSKLIGRVFIEFQVNDTTGVNILSLNAKNITTTNCKLTLLHLEENKKSLRKRGRRRANDAINHNGQWDDTISAAQESLWCIDVVSLKENAVVVTLMENETVVHSKSSENPLESKSTVEESNVPLINYASVGEINSSRVNIAVQFGPESFENASLQMRIANYDTDDDKEVHTIHLEKQIQQGVYLLEIEYEFWLMGTRLKHCGARCLFPVFDDVTDKSVFSVSIARPKEMTVLSNMPLRTLRDALDSSLVIDTFDDSPPISPHNLAFVMGHIEAMNATLIGDTEVVATFWCDSNRNSPEIYLFDKLNSVVVNLMDVFLTSYPYPKLDLVGLPPGINENMGSPGLIAIKQSLFYASDKSPQVTKDNALKVLIALIGQQWLDEFMNFPFKNENAQNSSLDLADSFIIDVQLHVMEIDGYSISRPFHENVNYYPLPSIDYEHAKGACLIRMLHGAISDTDFKNGYQKLITRWKYNSTDVVDFMNILAEGAIELPPGVSLVQTINSWISQGGYPFITVIRNYANESAVIYQEQFSLDRPLESITKFWYIPLSYTNNYSNWSSPSKIWFPPELKITLDNIGSNESWVLFNVNKTGFYRVNYDDRNWMLLKLALVENHDSFPAETRASLIDDVFSLAEIGLMKYETAFEFIKYMQIKERHYIPWGAFMRHMLKLNRLLYDTSVFNDFQEFMVRFISPLYSEVGSKLDEGSPLTMIAVKLACVFEHSECLNWTKNVFESDKIDDEVQELEFAFAKDLIKLNCCSVPSYIRETFYCTIARYGTRKVWNYFTEKVTSIEDEEERRRLLSSFACFQAPWILQSILNEILHEERFQEDEISIILNAFPQNPAAAQIASRFVRANWQEIVQRFPGPYSVLKSFVLSMVNGLTTEQDLEDLQIYREINYDSMKGTRYAAALVEANGNFITAWLKNSLPQIENILKEEEEAQRSVTS</sequence>
<feature type="domain" description="Aminopeptidase N-like N-terminal" evidence="18">
    <location>
        <begin position="323"/>
        <end position="391"/>
    </location>
</feature>
<evidence type="ECO:0000256" key="3">
    <source>
        <dbReference type="ARBA" id="ARBA00010136"/>
    </source>
</evidence>
<dbReference type="InterPro" id="IPR045357">
    <property type="entry name" value="Aminopeptidase_N-like_N"/>
</dbReference>
<comment type="similarity">
    <text evidence="3">Belongs to the peptidase M1 family.</text>
</comment>
<evidence type="ECO:0000256" key="6">
    <source>
        <dbReference type="ARBA" id="ARBA00022670"/>
    </source>
</evidence>
<keyword evidence="6" id="KW-0645">Protease</keyword>
<keyword evidence="12 15" id="KW-0472">Membrane</keyword>
<dbReference type="GO" id="GO:0005737">
    <property type="term" value="C:cytoplasm"/>
    <property type="evidence" value="ECO:0007669"/>
    <property type="project" value="TreeGrafter"/>
</dbReference>
<evidence type="ECO:0000256" key="15">
    <source>
        <dbReference type="SAM" id="Phobius"/>
    </source>
</evidence>
<evidence type="ECO:0000256" key="8">
    <source>
        <dbReference type="ARBA" id="ARBA00022729"/>
    </source>
</evidence>
<gene>
    <name evidence="19" type="ORF">WN51_03453</name>
</gene>
<evidence type="ECO:0000313" key="20">
    <source>
        <dbReference type="Proteomes" id="UP000053105"/>
    </source>
</evidence>
<dbReference type="PANTHER" id="PTHR11533">
    <property type="entry name" value="PROTEASE M1 ZINC METALLOPROTEASE"/>
    <property type="match status" value="1"/>
</dbReference>
<evidence type="ECO:0000256" key="9">
    <source>
        <dbReference type="ARBA" id="ARBA00022801"/>
    </source>
</evidence>
<evidence type="ECO:0000256" key="7">
    <source>
        <dbReference type="ARBA" id="ARBA00022723"/>
    </source>
</evidence>
<dbReference type="GO" id="GO:0005886">
    <property type="term" value="C:plasma membrane"/>
    <property type="evidence" value="ECO:0007669"/>
    <property type="project" value="UniProtKB-SubCell"/>
</dbReference>
<evidence type="ECO:0000256" key="13">
    <source>
        <dbReference type="ARBA" id="ARBA00023180"/>
    </source>
</evidence>
<keyword evidence="15" id="KW-1133">Transmembrane helix</keyword>
<dbReference type="Pfam" id="PF17900">
    <property type="entry name" value="Peptidase_M1_N"/>
    <property type="match status" value="1"/>
</dbReference>
<evidence type="ECO:0000259" key="18">
    <source>
        <dbReference type="Pfam" id="PF17900"/>
    </source>
</evidence>
<accession>A0A0M9ABI8</accession>
<protein>
    <submittedName>
        <fullName evidence="19">Thyrotropin-releasing hormone-degrading ectoenzyme</fullName>
    </submittedName>
</protein>
<proteinExistence type="inferred from homology"/>
<keyword evidence="5" id="KW-0336">GPI-anchor</keyword>
<comment type="cofactor">
    <cofactor evidence="1">
        <name>Zn(2+)</name>
        <dbReference type="ChEBI" id="CHEBI:29105"/>
    </cofactor>
</comment>
<dbReference type="InterPro" id="IPR050344">
    <property type="entry name" value="Peptidase_M1_aminopeptidases"/>
</dbReference>
<evidence type="ECO:0000259" key="17">
    <source>
        <dbReference type="Pfam" id="PF11838"/>
    </source>
</evidence>
<dbReference type="Pfam" id="PF01433">
    <property type="entry name" value="Peptidase_M1"/>
    <property type="match status" value="1"/>
</dbReference>
<dbReference type="Proteomes" id="UP000053105">
    <property type="component" value="Unassembled WGS sequence"/>
</dbReference>
<dbReference type="OrthoDB" id="10031169at2759"/>
<dbReference type="Gene3D" id="1.10.390.10">
    <property type="entry name" value="Neutral Protease Domain 2"/>
    <property type="match status" value="2"/>
</dbReference>
<dbReference type="FunFam" id="2.60.40.1910:FF:000008">
    <property type="entry name" value="Aminopeptidase"/>
    <property type="match status" value="1"/>
</dbReference>
<dbReference type="InterPro" id="IPR024571">
    <property type="entry name" value="ERAP1-like_C_dom"/>
</dbReference>
<evidence type="ECO:0000259" key="16">
    <source>
        <dbReference type="Pfam" id="PF01433"/>
    </source>
</evidence>
<feature type="domain" description="ERAP1-like C-terminal" evidence="17">
    <location>
        <begin position="711"/>
        <end position="1020"/>
    </location>
</feature>
<comment type="subcellular location">
    <subcellularLocation>
        <location evidence="2">Cell membrane</location>
        <topology evidence="2">Lipid-anchor</topology>
        <topology evidence="2">GPI-anchor</topology>
    </subcellularLocation>
</comment>
<dbReference type="Gene3D" id="2.60.40.1730">
    <property type="entry name" value="tricorn interacting facor f3 domain"/>
    <property type="match status" value="1"/>
</dbReference>
<organism evidence="19 20">
    <name type="scientific">Melipona quadrifasciata</name>
    <dbReference type="NCBI Taxonomy" id="166423"/>
    <lineage>
        <taxon>Eukaryota</taxon>
        <taxon>Metazoa</taxon>
        <taxon>Ecdysozoa</taxon>
        <taxon>Arthropoda</taxon>
        <taxon>Hexapoda</taxon>
        <taxon>Insecta</taxon>
        <taxon>Pterygota</taxon>
        <taxon>Neoptera</taxon>
        <taxon>Endopterygota</taxon>
        <taxon>Hymenoptera</taxon>
        <taxon>Apocrita</taxon>
        <taxon>Aculeata</taxon>
        <taxon>Apoidea</taxon>
        <taxon>Anthophila</taxon>
        <taxon>Apidae</taxon>
        <taxon>Melipona</taxon>
    </lineage>
</organism>
<keyword evidence="15" id="KW-0812">Transmembrane</keyword>
<dbReference type="Pfam" id="PF11838">
    <property type="entry name" value="ERAP1_C"/>
    <property type="match status" value="1"/>
</dbReference>
<evidence type="ECO:0000256" key="2">
    <source>
        <dbReference type="ARBA" id="ARBA00004609"/>
    </source>
</evidence>
<name>A0A0M9ABI8_9HYME</name>
<reference evidence="19 20" key="1">
    <citation type="submission" date="2015-07" db="EMBL/GenBank/DDBJ databases">
        <title>The genome of Melipona quadrifasciata.</title>
        <authorList>
            <person name="Pan H."/>
            <person name="Kapheim K."/>
        </authorList>
    </citation>
    <scope>NUCLEOTIDE SEQUENCE [LARGE SCALE GENOMIC DNA]</scope>
    <source>
        <strain evidence="19">0111107301</strain>
        <tissue evidence="19">Whole body</tissue>
    </source>
</reference>
<evidence type="ECO:0000256" key="4">
    <source>
        <dbReference type="ARBA" id="ARBA00022475"/>
    </source>
</evidence>
<dbReference type="EMBL" id="KQ435691">
    <property type="protein sequence ID" value="KOX81165.1"/>
    <property type="molecule type" value="Genomic_DNA"/>
</dbReference>
<evidence type="ECO:0000313" key="19">
    <source>
        <dbReference type="EMBL" id="KOX81165.1"/>
    </source>
</evidence>
<keyword evidence="9" id="KW-0378">Hydrolase</keyword>
<dbReference type="SUPFAM" id="SSF63737">
    <property type="entry name" value="Leukotriene A4 hydrolase N-terminal domain"/>
    <property type="match status" value="1"/>
</dbReference>
<dbReference type="InterPro" id="IPR014782">
    <property type="entry name" value="Peptidase_M1_dom"/>
</dbReference>